<evidence type="ECO:0000313" key="10">
    <source>
        <dbReference type="Proteomes" id="UP000014500"/>
    </source>
</evidence>
<dbReference type="PhylomeDB" id="T1JBQ8"/>
<dbReference type="OMA" id="MRIQMYD"/>
<dbReference type="CDD" id="cd07029">
    <property type="entry name" value="RNAP_I_III_AC19"/>
    <property type="match status" value="1"/>
</dbReference>
<dbReference type="InterPro" id="IPR036603">
    <property type="entry name" value="RBP11-like"/>
</dbReference>
<dbReference type="FunFam" id="3.30.1360.10:FF:000006">
    <property type="entry name" value="DNA-directed RNA polymerases I and III subunit RPAC2"/>
    <property type="match status" value="1"/>
</dbReference>
<dbReference type="SUPFAM" id="SSF55257">
    <property type="entry name" value="RBP11-like subunits of RNA polymerase"/>
    <property type="match status" value="1"/>
</dbReference>
<dbReference type="Pfam" id="PF13656">
    <property type="entry name" value="RNA_pol_L_2"/>
    <property type="match status" value="1"/>
</dbReference>
<keyword evidence="5" id="KW-0539">Nucleus</keyword>
<dbReference type="InterPro" id="IPR033898">
    <property type="entry name" value="RNAP_AC19"/>
</dbReference>
<dbReference type="GO" id="GO:0005736">
    <property type="term" value="C:RNA polymerase I complex"/>
    <property type="evidence" value="ECO:0007669"/>
    <property type="project" value="TreeGrafter"/>
</dbReference>
<protein>
    <recommendedName>
        <fullName evidence="2">DNA-directed RNA polymerases I and III subunit RPAC2</fullName>
    </recommendedName>
    <alternativeName>
        <fullName evidence="7">DNA-directed RNA polymerase I subunit D</fullName>
    </alternativeName>
</protein>
<evidence type="ECO:0000256" key="4">
    <source>
        <dbReference type="ARBA" id="ARBA00023163"/>
    </source>
</evidence>
<dbReference type="InterPro" id="IPR009025">
    <property type="entry name" value="RBP11-like_dimer"/>
</dbReference>
<evidence type="ECO:0000256" key="7">
    <source>
        <dbReference type="ARBA" id="ARBA00031757"/>
    </source>
</evidence>
<comment type="similarity">
    <text evidence="6">Belongs to the archaeal Rpo11/eukaryotic RPB11/RPC19 RNA polymerase subunit family.</text>
</comment>
<dbReference type="HAMAP" id="MF_00261">
    <property type="entry name" value="RNApol_arch_Rpo11"/>
    <property type="match status" value="1"/>
</dbReference>
<dbReference type="STRING" id="126957.T1JBQ8"/>
<evidence type="ECO:0000256" key="2">
    <source>
        <dbReference type="ARBA" id="ARBA00022079"/>
    </source>
</evidence>
<dbReference type="PANTHER" id="PTHR13946:SF28">
    <property type="entry name" value="DNA-DIRECTED RNA POLYMERASES I AND III SUBUNIT RPAC2"/>
    <property type="match status" value="1"/>
</dbReference>
<dbReference type="EMBL" id="JH432018">
    <property type="status" value="NOT_ANNOTATED_CDS"/>
    <property type="molecule type" value="Genomic_DNA"/>
</dbReference>
<dbReference type="GO" id="GO:0003899">
    <property type="term" value="F:DNA-directed RNA polymerase activity"/>
    <property type="evidence" value="ECO:0007669"/>
    <property type="project" value="InterPro"/>
</dbReference>
<dbReference type="PROSITE" id="PS01154">
    <property type="entry name" value="RNA_POL_L_13KD"/>
    <property type="match status" value="1"/>
</dbReference>
<dbReference type="Gene3D" id="3.30.1360.10">
    <property type="entry name" value="RNA polymerase, RBP11-like subunit"/>
    <property type="match status" value="1"/>
</dbReference>
<dbReference type="EnsemblMetazoa" id="SMAR011211-RA">
    <property type="protein sequence ID" value="SMAR011211-PA"/>
    <property type="gene ID" value="SMAR011211"/>
</dbReference>
<proteinExistence type="inferred from homology"/>
<keyword evidence="3" id="KW-0240">DNA-directed RNA polymerase</keyword>
<evidence type="ECO:0000256" key="6">
    <source>
        <dbReference type="ARBA" id="ARBA00025751"/>
    </source>
</evidence>
<dbReference type="eggNOG" id="KOG3438">
    <property type="taxonomic scope" value="Eukaryota"/>
</dbReference>
<dbReference type="GO" id="GO:0046983">
    <property type="term" value="F:protein dimerization activity"/>
    <property type="evidence" value="ECO:0007669"/>
    <property type="project" value="InterPro"/>
</dbReference>
<dbReference type="PANTHER" id="PTHR13946">
    <property type="entry name" value="DNA-DIRECTED RNA POLYMERASE I,II,III"/>
    <property type="match status" value="1"/>
</dbReference>
<evidence type="ECO:0000259" key="8">
    <source>
        <dbReference type="Pfam" id="PF13656"/>
    </source>
</evidence>
<evidence type="ECO:0000256" key="1">
    <source>
        <dbReference type="ARBA" id="ARBA00004123"/>
    </source>
</evidence>
<keyword evidence="4" id="KW-0804">Transcription</keyword>
<accession>T1JBQ8</accession>
<dbReference type="InterPro" id="IPR008193">
    <property type="entry name" value="RNA_pol_Rpb11_13-16kDa_CS"/>
</dbReference>
<reference evidence="10" key="1">
    <citation type="submission" date="2011-05" db="EMBL/GenBank/DDBJ databases">
        <authorList>
            <person name="Richards S.R."/>
            <person name="Qu J."/>
            <person name="Jiang H."/>
            <person name="Jhangiani S.N."/>
            <person name="Agravi P."/>
            <person name="Goodspeed R."/>
            <person name="Gross S."/>
            <person name="Mandapat C."/>
            <person name="Jackson L."/>
            <person name="Mathew T."/>
            <person name="Pu L."/>
            <person name="Thornton R."/>
            <person name="Saada N."/>
            <person name="Wilczek-Boney K.B."/>
            <person name="Lee S."/>
            <person name="Kovar C."/>
            <person name="Wu Y."/>
            <person name="Scherer S.E."/>
            <person name="Worley K.C."/>
            <person name="Muzny D.M."/>
            <person name="Gibbs R."/>
        </authorList>
    </citation>
    <scope>NUCLEOTIDE SEQUENCE</scope>
    <source>
        <strain evidence="10">Brora</strain>
    </source>
</reference>
<reference evidence="9" key="2">
    <citation type="submission" date="2015-02" db="UniProtKB">
        <authorList>
            <consortium name="EnsemblMetazoa"/>
        </authorList>
    </citation>
    <scope>IDENTIFICATION</scope>
</reference>
<keyword evidence="10" id="KW-1185">Reference proteome</keyword>
<comment type="subcellular location">
    <subcellularLocation>
        <location evidence="1">Nucleus</location>
    </subcellularLocation>
</comment>
<evidence type="ECO:0000256" key="3">
    <source>
        <dbReference type="ARBA" id="ARBA00022478"/>
    </source>
</evidence>
<dbReference type="HOGENOM" id="CLU_090381_4_2_1"/>
<dbReference type="AlphaFoldDB" id="T1JBQ8"/>
<dbReference type="GO" id="GO:0003677">
    <property type="term" value="F:DNA binding"/>
    <property type="evidence" value="ECO:0007669"/>
    <property type="project" value="InterPro"/>
</dbReference>
<dbReference type="InterPro" id="IPR022905">
    <property type="entry name" value="Rpo11-like"/>
</dbReference>
<dbReference type="GO" id="GO:0005666">
    <property type="term" value="C:RNA polymerase III complex"/>
    <property type="evidence" value="ECO:0007669"/>
    <property type="project" value="TreeGrafter"/>
</dbReference>
<dbReference type="GO" id="GO:0006362">
    <property type="term" value="P:transcription elongation by RNA polymerase I"/>
    <property type="evidence" value="ECO:0007669"/>
    <property type="project" value="TreeGrafter"/>
</dbReference>
<evidence type="ECO:0000256" key="5">
    <source>
        <dbReference type="ARBA" id="ARBA00023242"/>
    </source>
</evidence>
<dbReference type="GO" id="GO:0006383">
    <property type="term" value="P:transcription by RNA polymerase III"/>
    <property type="evidence" value="ECO:0007669"/>
    <property type="project" value="TreeGrafter"/>
</dbReference>
<organism evidence="9 10">
    <name type="scientific">Strigamia maritima</name>
    <name type="common">European centipede</name>
    <name type="synonym">Geophilus maritimus</name>
    <dbReference type="NCBI Taxonomy" id="126957"/>
    <lineage>
        <taxon>Eukaryota</taxon>
        <taxon>Metazoa</taxon>
        <taxon>Ecdysozoa</taxon>
        <taxon>Arthropoda</taxon>
        <taxon>Myriapoda</taxon>
        <taxon>Chilopoda</taxon>
        <taxon>Pleurostigmophora</taxon>
        <taxon>Geophilomorpha</taxon>
        <taxon>Linotaeniidae</taxon>
        <taxon>Strigamia</taxon>
    </lineage>
</organism>
<dbReference type="Proteomes" id="UP000014500">
    <property type="component" value="Unassembled WGS sequence"/>
</dbReference>
<name>T1JBQ8_STRMM</name>
<feature type="domain" description="DNA-directed RNA polymerase RBP11-like dimerisation" evidence="8">
    <location>
        <begin position="25"/>
        <end position="95"/>
    </location>
</feature>
<evidence type="ECO:0000313" key="9">
    <source>
        <dbReference type="EnsemblMetazoa" id="SMAR011211-PA"/>
    </source>
</evidence>
<sequence length="106" mass="11923">MAAPSVTSRKLQVVQSDNPDGPFQTFVFQGEDHTLGNALKYIISKNPEVQFCGYTVPHPSENKIHFRIQTYGVPAVEILRQGLSDLHDISDHIEKTFKNSVVQEEI</sequence>